<evidence type="ECO:0000256" key="3">
    <source>
        <dbReference type="ARBA" id="ARBA00025714"/>
    </source>
</evidence>
<evidence type="ECO:0000256" key="2">
    <source>
        <dbReference type="ARBA" id="ARBA00023002"/>
    </source>
</evidence>
<organism evidence="5 7">
    <name type="scientific">Cucumis melo var. makuwa</name>
    <name type="common">Oriental melon</name>
    <dbReference type="NCBI Taxonomy" id="1194695"/>
    <lineage>
        <taxon>Eukaryota</taxon>
        <taxon>Viridiplantae</taxon>
        <taxon>Streptophyta</taxon>
        <taxon>Embryophyta</taxon>
        <taxon>Tracheophyta</taxon>
        <taxon>Spermatophyta</taxon>
        <taxon>Magnoliopsida</taxon>
        <taxon>eudicotyledons</taxon>
        <taxon>Gunneridae</taxon>
        <taxon>Pentapetalae</taxon>
        <taxon>rosids</taxon>
        <taxon>fabids</taxon>
        <taxon>Cucurbitales</taxon>
        <taxon>Cucurbitaceae</taxon>
        <taxon>Benincaseae</taxon>
        <taxon>Cucumis</taxon>
    </lineage>
</organism>
<dbReference type="SUPFAM" id="SSF51735">
    <property type="entry name" value="NAD(P)-binding Rossmann-fold domains"/>
    <property type="match status" value="1"/>
</dbReference>
<dbReference type="Proteomes" id="UP000321947">
    <property type="component" value="Unassembled WGS sequence"/>
</dbReference>
<sequence length="104" mass="11598">MGRTPARLIGEPEEISSMVAFLCLPMASYISGQIICVDDGFTAEDSCAMLSAFSDALIRNNLGAYTVEEADDEGRWKAILKGWWKAILKFTATRENRDDRAYLK</sequence>
<evidence type="ECO:0000313" key="6">
    <source>
        <dbReference type="Proteomes" id="UP000321393"/>
    </source>
</evidence>
<evidence type="ECO:0000313" key="5">
    <source>
        <dbReference type="EMBL" id="TYK00013.1"/>
    </source>
</evidence>
<name>A0A5D3BJS1_CUCMM</name>
<comment type="similarity">
    <text evidence="3">Belongs to the short-chain dehydrogenases/reductases (SDR) family. SDR65C subfamily.</text>
</comment>
<comment type="caution">
    <text evidence="5">The sequence shown here is derived from an EMBL/GenBank/DDBJ whole genome shotgun (WGS) entry which is preliminary data.</text>
</comment>
<dbReference type="PANTHER" id="PTHR42898:SF28">
    <property type="entry name" value="TROPINONE REDUCTASE HOMOLOG"/>
    <property type="match status" value="1"/>
</dbReference>
<keyword evidence="2" id="KW-0560">Oxidoreductase</keyword>
<protein>
    <submittedName>
        <fullName evidence="5">Tropinone reductase-like protein</fullName>
    </submittedName>
</protein>
<dbReference type="EMBL" id="SSTE01019655">
    <property type="protein sequence ID" value="KAA0036475.1"/>
    <property type="molecule type" value="Genomic_DNA"/>
</dbReference>
<evidence type="ECO:0000313" key="7">
    <source>
        <dbReference type="Proteomes" id="UP000321947"/>
    </source>
</evidence>
<accession>A0A5D3BJS1</accession>
<dbReference type="Pfam" id="PF13561">
    <property type="entry name" value="adh_short_C2"/>
    <property type="match status" value="1"/>
</dbReference>
<proteinExistence type="inferred from homology"/>
<dbReference type="EMBL" id="SSTD01017328">
    <property type="protein sequence ID" value="TYK00013.1"/>
    <property type="molecule type" value="Genomic_DNA"/>
</dbReference>
<dbReference type="PANTHER" id="PTHR42898">
    <property type="entry name" value="TROPINONE REDUCTASE"/>
    <property type="match status" value="1"/>
</dbReference>
<keyword evidence="1" id="KW-0521">NADP</keyword>
<dbReference type="OrthoDB" id="417891at2759"/>
<reference evidence="6 7" key="1">
    <citation type="submission" date="2019-08" db="EMBL/GenBank/DDBJ databases">
        <title>Draft genome sequences of two oriental melons (Cucumis melo L. var makuwa).</title>
        <authorList>
            <person name="Kwon S.-Y."/>
        </authorList>
    </citation>
    <scope>NUCLEOTIDE SEQUENCE [LARGE SCALE GENOMIC DNA]</scope>
    <source>
        <strain evidence="7">cv. Chang Bougi</strain>
        <strain evidence="6">cv. SW 3</strain>
        <tissue evidence="5">Leaf</tissue>
    </source>
</reference>
<dbReference type="Gene3D" id="3.40.50.720">
    <property type="entry name" value="NAD(P)-binding Rossmann-like Domain"/>
    <property type="match status" value="1"/>
</dbReference>
<dbReference type="InterPro" id="IPR036291">
    <property type="entry name" value="NAD(P)-bd_dom_sf"/>
</dbReference>
<evidence type="ECO:0000313" key="4">
    <source>
        <dbReference type="EMBL" id="KAA0036475.1"/>
    </source>
</evidence>
<dbReference type="STRING" id="1194695.A0A5D3BJS1"/>
<evidence type="ECO:0000256" key="1">
    <source>
        <dbReference type="ARBA" id="ARBA00022857"/>
    </source>
</evidence>
<dbReference type="InterPro" id="IPR002347">
    <property type="entry name" value="SDR_fam"/>
</dbReference>
<dbReference type="AlphaFoldDB" id="A0A5D3BJS1"/>
<dbReference type="Proteomes" id="UP000321393">
    <property type="component" value="Unassembled WGS sequence"/>
</dbReference>
<dbReference type="GO" id="GO:0016491">
    <property type="term" value="F:oxidoreductase activity"/>
    <property type="evidence" value="ECO:0007669"/>
    <property type="project" value="UniProtKB-KW"/>
</dbReference>
<gene>
    <name evidence="5" type="ORF">E5676_scaffold360G00580</name>
    <name evidence="4" type="ORF">E6C27_scaffold147G00440</name>
</gene>
<dbReference type="InterPro" id="IPR045000">
    <property type="entry name" value="TR"/>
</dbReference>